<dbReference type="EMBL" id="JAMXLR010000023">
    <property type="protein sequence ID" value="MCO6043314.1"/>
    <property type="molecule type" value="Genomic_DNA"/>
</dbReference>
<proteinExistence type="predicted"/>
<keyword evidence="2" id="KW-1185">Reference proteome</keyword>
<sequence>MANRLEVNPEYYAVGNGTEFERFDASRVPLKTVSHVTHLKNAVRVIEDGSVRADLVFDASCLNVTRTRVVWLSPNDWTNAGGYRYGNVKFTLDWRSLITGKKVYWVEAMDYSPHACRLLITDIEHNELRKFDPQNERGPWLWDATTDEHWWNGNYCLEVMLESDLLLGSGQQIDFVEHHANRCCIDHHSCQDKGITQSDAASEFLCMLADRSLTLPGGVFGESARFTIRGVWNLIARCISRSACRGQSNRKSLAQARACLAAFGRRDANSKTDFAELVSTFQNTDEAIAATRAVLQGTVGFELPE</sequence>
<reference evidence="1" key="1">
    <citation type="submission" date="2022-06" db="EMBL/GenBank/DDBJ databases">
        <title>Aeoliella straminimaris, a novel planctomycete from sediments.</title>
        <authorList>
            <person name="Vitorino I.R."/>
            <person name="Lage O.M."/>
        </authorList>
    </citation>
    <scope>NUCLEOTIDE SEQUENCE</scope>
    <source>
        <strain evidence="1">ICT_H6.2</strain>
    </source>
</reference>
<evidence type="ECO:0000313" key="1">
    <source>
        <dbReference type="EMBL" id="MCO6043314.1"/>
    </source>
</evidence>
<protein>
    <submittedName>
        <fullName evidence="1">Uncharacterized protein</fullName>
    </submittedName>
</protein>
<dbReference type="AlphaFoldDB" id="A0A9X2F7K7"/>
<comment type="caution">
    <text evidence="1">The sequence shown here is derived from an EMBL/GenBank/DDBJ whole genome shotgun (WGS) entry which is preliminary data.</text>
</comment>
<dbReference type="RefSeq" id="WP_252851420.1">
    <property type="nucleotide sequence ID" value="NZ_JAMXLR010000023.1"/>
</dbReference>
<evidence type="ECO:0000313" key="2">
    <source>
        <dbReference type="Proteomes" id="UP001155241"/>
    </source>
</evidence>
<organism evidence="1 2">
    <name type="scientific">Aeoliella straminimaris</name>
    <dbReference type="NCBI Taxonomy" id="2954799"/>
    <lineage>
        <taxon>Bacteria</taxon>
        <taxon>Pseudomonadati</taxon>
        <taxon>Planctomycetota</taxon>
        <taxon>Planctomycetia</taxon>
        <taxon>Pirellulales</taxon>
        <taxon>Lacipirellulaceae</taxon>
        <taxon>Aeoliella</taxon>
    </lineage>
</organism>
<gene>
    <name evidence="1" type="ORF">NG895_05290</name>
</gene>
<name>A0A9X2F7K7_9BACT</name>
<dbReference type="Proteomes" id="UP001155241">
    <property type="component" value="Unassembled WGS sequence"/>
</dbReference>
<accession>A0A9X2F7K7</accession>